<protein>
    <submittedName>
        <fullName evidence="2">Uncharacterized protein</fullName>
    </submittedName>
</protein>
<sequence>MIERQKSSPTSPFDRNTKASPVAITTPRRPSHTAAAPISTHATVVSTGHGDTRTKIGAKKKPAPMNHAEPARSHTITSRSQRGM</sequence>
<accession>A0A7I7JX33</accession>
<proteinExistence type="predicted"/>
<evidence type="ECO:0000256" key="1">
    <source>
        <dbReference type="SAM" id="MobiDB-lite"/>
    </source>
</evidence>
<dbReference type="Proteomes" id="UP000467006">
    <property type="component" value="Chromosome"/>
</dbReference>
<feature type="compositionally biased region" description="Polar residues" evidence="1">
    <location>
        <begin position="74"/>
        <end position="84"/>
    </location>
</feature>
<reference evidence="2 3" key="1">
    <citation type="journal article" date="2019" name="Emerg. Microbes Infect.">
        <title>Comprehensive subspecies identification of 175 nontuberculous mycobacteria species based on 7547 genomic profiles.</title>
        <authorList>
            <person name="Matsumoto Y."/>
            <person name="Kinjo T."/>
            <person name="Motooka D."/>
            <person name="Nabeya D."/>
            <person name="Jung N."/>
            <person name="Uechi K."/>
            <person name="Horii T."/>
            <person name="Iida T."/>
            <person name="Fujita J."/>
            <person name="Nakamura S."/>
        </authorList>
    </citation>
    <scope>NUCLEOTIDE SEQUENCE [LARGE SCALE GENOMIC DNA]</scope>
    <source>
        <strain evidence="2 3">JCM 6396</strain>
    </source>
</reference>
<dbReference type="EMBL" id="AP022563">
    <property type="protein sequence ID" value="BBX16353.1"/>
    <property type="molecule type" value="Genomic_DNA"/>
</dbReference>
<dbReference type="AlphaFoldDB" id="A0A7I7JX33"/>
<name>A0A7I7JX33_9MYCO</name>
<evidence type="ECO:0000313" key="2">
    <source>
        <dbReference type="EMBL" id="BBX16353.1"/>
    </source>
</evidence>
<organism evidence="2 3">
    <name type="scientific">Mycolicibacterium duvalii</name>
    <dbReference type="NCBI Taxonomy" id="39688"/>
    <lineage>
        <taxon>Bacteria</taxon>
        <taxon>Bacillati</taxon>
        <taxon>Actinomycetota</taxon>
        <taxon>Actinomycetes</taxon>
        <taxon>Mycobacteriales</taxon>
        <taxon>Mycobacteriaceae</taxon>
        <taxon>Mycolicibacterium</taxon>
    </lineage>
</organism>
<gene>
    <name evidence="2" type="ORF">MDUV_12130</name>
</gene>
<feature type="region of interest" description="Disordered" evidence="1">
    <location>
        <begin position="1"/>
        <end position="84"/>
    </location>
</feature>
<keyword evidence="3" id="KW-1185">Reference proteome</keyword>
<dbReference type="KEGG" id="mdu:MDUV_12130"/>
<evidence type="ECO:0000313" key="3">
    <source>
        <dbReference type="Proteomes" id="UP000467006"/>
    </source>
</evidence>